<dbReference type="AlphaFoldDB" id="A0A0F6AZ40"/>
<name>A0A0F6AZ40_SALT1</name>
<reference evidence="1 2" key="1">
    <citation type="journal article" date="2010" name="J. Bacteriol.">
        <title>Short-term signatures of evolutionary change in the Salmonella enterica serovar typhimurium 14028 genome.</title>
        <authorList>
            <person name="Jarvik T."/>
            <person name="Smillie C."/>
            <person name="Groisman E.A."/>
            <person name="Ochman H."/>
        </authorList>
    </citation>
    <scope>NUCLEOTIDE SEQUENCE [LARGE SCALE GENOMIC DNA]</scope>
    <source>
        <strain evidence="2">14028s / SGSC 2262</strain>
    </source>
</reference>
<gene>
    <name evidence="1" type="ordered locus">STM14_1019</name>
</gene>
<sequence>MCTFVHIIVILHCADSFYCLFFQRKRQATIACILNEMWNSS</sequence>
<keyword evidence="2" id="KW-1185">Reference proteome</keyword>
<protein>
    <submittedName>
        <fullName evidence="1">Uncharacterized protein</fullName>
    </submittedName>
</protein>
<dbReference type="KEGG" id="seo:STM14_1019"/>
<dbReference type="HOGENOM" id="CLU_3276329_0_0_6"/>
<organism evidence="1 2">
    <name type="scientific">Salmonella typhimurium (strain 14028s / SGSC 2262)</name>
    <dbReference type="NCBI Taxonomy" id="588858"/>
    <lineage>
        <taxon>Bacteria</taxon>
        <taxon>Pseudomonadati</taxon>
        <taxon>Pseudomonadota</taxon>
        <taxon>Gammaproteobacteria</taxon>
        <taxon>Enterobacterales</taxon>
        <taxon>Enterobacteriaceae</taxon>
        <taxon>Salmonella</taxon>
    </lineage>
</organism>
<proteinExistence type="predicted"/>
<evidence type="ECO:0000313" key="1">
    <source>
        <dbReference type="EMBL" id="ACY87514.1"/>
    </source>
</evidence>
<dbReference type="Proteomes" id="UP000002695">
    <property type="component" value="Chromosome"/>
</dbReference>
<dbReference type="EMBL" id="CP001363">
    <property type="protein sequence ID" value="ACY87514.1"/>
    <property type="molecule type" value="Genomic_DNA"/>
</dbReference>
<accession>A0A0F6AZ40</accession>
<evidence type="ECO:0000313" key="2">
    <source>
        <dbReference type="Proteomes" id="UP000002695"/>
    </source>
</evidence>